<name>A0A921K070_9LACO</name>
<sequence length="180" mass="20507">MTQSMTTPLKDIQQINYSIEGVAELSLFQDIDQKKTADNVRQFFKSDFPRIRRMALASADLHSPVSSDMPKSDVVGNTNENGLVKRIWANSCLDSINYALKACDQQSQIIIESEYIKNMARWQIANYLHIEHSQYHRAQRVAYNQFADTFEVQSYGEDLHVYENGSLPGNLGVSDEPNLN</sequence>
<dbReference type="AlphaFoldDB" id="A0A921K070"/>
<evidence type="ECO:0008006" key="3">
    <source>
        <dbReference type="Google" id="ProtNLM"/>
    </source>
</evidence>
<proteinExistence type="predicted"/>
<gene>
    <name evidence="1" type="ORF">K8V00_02985</name>
</gene>
<organism evidence="1 2">
    <name type="scientific">Ligilactobacillus acidipiscis</name>
    <dbReference type="NCBI Taxonomy" id="89059"/>
    <lineage>
        <taxon>Bacteria</taxon>
        <taxon>Bacillati</taxon>
        <taxon>Bacillota</taxon>
        <taxon>Bacilli</taxon>
        <taxon>Lactobacillales</taxon>
        <taxon>Lactobacillaceae</taxon>
        <taxon>Ligilactobacillus</taxon>
    </lineage>
</organism>
<comment type="caution">
    <text evidence="1">The sequence shown here is derived from an EMBL/GenBank/DDBJ whole genome shotgun (WGS) entry which is preliminary data.</text>
</comment>
<reference evidence="1" key="2">
    <citation type="submission" date="2021-09" db="EMBL/GenBank/DDBJ databases">
        <authorList>
            <person name="Gilroy R."/>
        </authorList>
    </citation>
    <scope>NUCLEOTIDE SEQUENCE</scope>
    <source>
        <strain evidence="1">CHK174-6876</strain>
    </source>
</reference>
<dbReference type="NCBIfam" id="TIGR01637">
    <property type="entry name" value="phage_arpU"/>
    <property type="match status" value="1"/>
</dbReference>
<reference evidence="1" key="1">
    <citation type="journal article" date="2021" name="PeerJ">
        <title>Extensive microbial diversity within the chicken gut microbiome revealed by metagenomics and culture.</title>
        <authorList>
            <person name="Gilroy R."/>
            <person name="Ravi A."/>
            <person name="Getino M."/>
            <person name="Pursley I."/>
            <person name="Horton D.L."/>
            <person name="Alikhan N.F."/>
            <person name="Baker D."/>
            <person name="Gharbi K."/>
            <person name="Hall N."/>
            <person name="Watson M."/>
            <person name="Adriaenssens E.M."/>
            <person name="Foster-Nyarko E."/>
            <person name="Jarju S."/>
            <person name="Secka A."/>
            <person name="Antonio M."/>
            <person name="Oren A."/>
            <person name="Chaudhuri R.R."/>
            <person name="La Ragione R."/>
            <person name="Hildebrand F."/>
            <person name="Pallen M.J."/>
        </authorList>
    </citation>
    <scope>NUCLEOTIDE SEQUENCE</scope>
    <source>
        <strain evidence="1">CHK174-6876</strain>
    </source>
</reference>
<accession>A0A921K070</accession>
<dbReference type="InterPro" id="IPR006524">
    <property type="entry name" value="ArpU-like"/>
</dbReference>
<evidence type="ECO:0000313" key="2">
    <source>
        <dbReference type="Proteomes" id="UP000707535"/>
    </source>
</evidence>
<dbReference type="EMBL" id="DYXG01000025">
    <property type="protein sequence ID" value="HJE96562.1"/>
    <property type="molecule type" value="Genomic_DNA"/>
</dbReference>
<dbReference type="Proteomes" id="UP000707535">
    <property type="component" value="Unassembled WGS sequence"/>
</dbReference>
<evidence type="ECO:0000313" key="1">
    <source>
        <dbReference type="EMBL" id="HJE96562.1"/>
    </source>
</evidence>
<protein>
    <recommendedName>
        <fullName evidence="3">Phage transcriptional regulator, ArpU family</fullName>
    </recommendedName>
</protein>